<accession>A0A5R8Y096</accession>
<sequence length="145" mass="16559">MINNIIENSEYKDLVSSQVKETMKFLLNQNQEFAITANLDAVRFNPELPSATFQQLSKFSLFILSNYTYSTISLEDGYLTFEAGFGSENFGSTVKIPYHAVFQIVVEESILFVNSVATVDKFNKNTKEKSYNIFKNNPNNKKLIK</sequence>
<dbReference type="EMBL" id="VANU01000003">
    <property type="protein sequence ID" value="TLP38291.1"/>
    <property type="molecule type" value="Genomic_DNA"/>
</dbReference>
<evidence type="ECO:0000313" key="2">
    <source>
        <dbReference type="Proteomes" id="UP000308901"/>
    </source>
</evidence>
<dbReference type="Proteomes" id="UP000308901">
    <property type="component" value="Unassembled WGS sequence"/>
</dbReference>
<evidence type="ECO:0008006" key="3">
    <source>
        <dbReference type="Google" id="ProtNLM"/>
    </source>
</evidence>
<evidence type="ECO:0000313" key="1">
    <source>
        <dbReference type="EMBL" id="TLP38291.1"/>
    </source>
</evidence>
<organism evidence="1 2">
    <name type="scientific">Arcobacter arenosus</name>
    <dbReference type="NCBI Taxonomy" id="2576037"/>
    <lineage>
        <taxon>Bacteria</taxon>
        <taxon>Pseudomonadati</taxon>
        <taxon>Campylobacterota</taxon>
        <taxon>Epsilonproteobacteria</taxon>
        <taxon>Campylobacterales</taxon>
        <taxon>Arcobacteraceae</taxon>
        <taxon>Arcobacter</taxon>
    </lineage>
</organism>
<proteinExistence type="predicted"/>
<reference evidence="1 2" key="1">
    <citation type="submission" date="2019-05" db="EMBL/GenBank/DDBJ databases">
        <title>Arcobacter sp. nov., isolated from sea sediment.</title>
        <authorList>
            <person name="Kim W."/>
        </authorList>
    </citation>
    <scope>NUCLEOTIDE SEQUENCE [LARGE SCALE GENOMIC DNA]</scope>
    <source>
        <strain evidence="1 2">CAU 1517</strain>
    </source>
</reference>
<dbReference type="AlphaFoldDB" id="A0A5R8Y096"/>
<name>A0A5R8Y096_9BACT</name>
<keyword evidence="2" id="KW-1185">Reference proteome</keyword>
<dbReference type="OrthoDB" id="5333999at2"/>
<gene>
    <name evidence="1" type="ORF">FDK22_07395</name>
</gene>
<comment type="caution">
    <text evidence="1">The sequence shown here is derived from an EMBL/GenBank/DDBJ whole genome shotgun (WGS) entry which is preliminary data.</text>
</comment>
<protein>
    <recommendedName>
        <fullName evidence="3">Stringent starvation protein B</fullName>
    </recommendedName>
</protein>
<dbReference type="RefSeq" id="WP_138152285.1">
    <property type="nucleotide sequence ID" value="NZ_CBDDKQ010000002.1"/>
</dbReference>